<dbReference type="NCBIfam" id="TIGR01730">
    <property type="entry name" value="RND_mfp"/>
    <property type="match status" value="1"/>
</dbReference>
<dbReference type="EMBL" id="QBKS01000001">
    <property type="protein sequence ID" value="PTX57390.1"/>
    <property type="molecule type" value="Genomic_DNA"/>
</dbReference>
<dbReference type="Proteomes" id="UP000243978">
    <property type="component" value="Unassembled WGS sequence"/>
</dbReference>
<dbReference type="RefSeq" id="WP_211308578.1">
    <property type="nucleotide sequence ID" value="NZ_QBKS01000001.1"/>
</dbReference>
<evidence type="ECO:0000256" key="1">
    <source>
        <dbReference type="ARBA" id="ARBA00009477"/>
    </source>
</evidence>
<dbReference type="AlphaFoldDB" id="A0A2T6BMS3"/>
<protein>
    <submittedName>
        <fullName evidence="3">RND family efflux transporter MFP subunit</fullName>
    </submittedName>
</protein>
<keyword evidence="4" id="KW-1185">Reference proteome</keyword>
<name>A0A2T6BMS3_9RHOB</name>
<accession>A0A2T6BMS3</accession>
<comment type="caution">
    <text evidence="3">The sequence shown here is derived from an EMBL/GenBank/DDBJ whole genome shotgun (WGS) entry which is preliminary data.</text>
</comment>
<sequence length="349" mass="37431">MPRFLTLLTVLSVLMWPALATAQQKETVKPVKLLELSDRGGGITRQFFGTVVARQTVDLAFQVPGQILKLPVIEGEVTPKGEMVAQLDLVPFELTLEQARLQKGQADRAVARYEQLSGAAVSEVTVEDSRTQAGLAGVSVSNAENDLGHATLYAPFDALVAERMVENFTTISAGTPVVRLHDMSELRIEIDVPEVLFQRAGADPDVTVTARFPASDEVFPLEVREFKAQASAVGQSFQITFGMEPPENLPILPGASVTVTAEFNDDRSGLRVPASALVPGDGDSLRAMVFEQGEGDIGTVRAVEVLVEPLATGEIRVRSGLSAGDEIVVMGAKSLKDGEKVRRFTGFDG</sequence>
<evidence type="ECO:0000313" key="3">
    <source>
        <dbReference type="EMBL" id="PTX57390.1"/>
    </source>
</evidence>
<evidence type="ECO:0000313" key="4">
    <source>
        <dbReference type="Proteomes" id="UP000243978"/>
    </source>
</evidence>
<keyword evidence="2" id="KW-0732">Signal</keyword>
<feature type="signal peptide" evidence="2">
    <location>
        <begin position="1"/>
        <end position="22"/>
    </location>
</feature>
<organism evidence="3 4">
    <name type="scientific">Litoreibacter ponti</name>
    <dbReference type="NCBI Taxonomy" id="1510457"/>
    <lineage>
        <taxon>Bacteria</taxon>
        <taxon>Pseudomonadati</taxon>
        <taxon>Pseudomonadota</taxon>
        <taxon>Alphaproteobacteria</taxon>
        <taxon>Rhodobacterales</taxon>
        <taxon>Roseobacteraceae</taxon>
        <taxon>Litoreibacter</taxon>
    </lineage>
</organism>
<dbReference type="Gene3D" id="2.40.50.100">
    <property type="match status" value="2"/>
</dbReference>
<proteinExistence type="inferred from homology"/>
<dbReference type="GO" id="GO:1990281">
    <property type="term" value="C:efflux pump complex"/>
    <property type="evidence" value="ECO:0007669"/>
    <property type="project" value="TreeGrafter"/>
</dbReference>
<comment type="similarity">
    <text evidence="1">Belongs to the membrane fusion protein (MFP) (TC 8.A.1) family.</text>
</comment>
<dbReference type="PANTHER" id="PTHR30469:SF20">
    <property type="entry name" value="EFFLUX RND TRANSPORTER PERIPLASMIC ADAPTOR SUBUNIT"/>
    <property type="match status" value="1"/>
</dbReference>
<feature type="chain" id="PRO_5015599007" evidence="2">
    <location>
        <begin position="23"/>
        <end position="349"/>
    </location>
</feature>
<gene>
    <name evidence="3" type="ORF">C8N43_2057</name>
</gene>
<reference evidence="3 4" key="1">
    <citation type="submission" date="2018-04" db="EMBL/GenBank/DDBJ databases">
        <title>Genomic Encyclopedia of Archaeal and Bacterial Type Strains, Phase II (KMG-II): from individual species to whole genera.</title>
        <authorList>
            <person name="Goeker M."/>
        </authorList>
    </citation>
    <scope>NUCLEOTIDE SEQUENCE [LARGE SCALE GENOMIC DNA]</scope>
    <source>
        <strain evidence="3 4">DSM 100977</strain>
    </source>
</reference>
<dbReference type="PANTHER" id="PTHR30469">
    <property type="entry name" value="MULTIDRUG RESISTANCE PROTEIN MDTA"/>
    <property type="match status" value="1"/>
</dbReference>
<evidence type="ECO:0000256" key="2">
    <source>
        <dbReference type="SAM" id="SignalP"/>
    </source>
</evidence>
<dbReference type="Gene3D" id="2.40.420.20">
    <property type="match status" value="1"/>
</dbReference>
<dbReference type="SUPFAM" id="SSF111369">
    <property type="entry name" value="HlyD-like secretion proteins"/>
    <property type="match status" value="1"/>
</dbReference>
<dbReference type="GO" id="GO:0015562">
    <property type="term" value="F:efflux transmembrane transporter activity"/>
    <property type="evidence" value="ECO:0007669"/>
    <property type="project" value="TreeGrafter"/>
</dbReference>
<dbReference type="InterPro" id="IPR006143">
    <property type="entry name" value="RND_pump_MFP"/>
</dbReference>